<dbReference type="EMBL" id="JAWHQM010000027">
    <property type="protein sequence ID" value="KAK5632850.1"/>
    <property type="molecule type" value="Genomic_DNA"/>
</dbReference>
<feature type="region of interest" description="Disordered" evidence="1">
    <location>
        <begin position="183"/>
        <end position="202"/>
    </location>
</feature>
<gene>
    <name evidence="2" type="ORF">RRF57_008563</name>
</gene>
<proteinExistence type="predicted"/>
<dbReference type="AlphaFoldDB" id="A0AAN7UI22"/>
<sequence length="217" mass="22552">MTGQHAAIIHTVGEGGKIQSLDEIGVGEERPLEAKSGADGGVLFPSGAGGTMPENLDDIACPPLASQHTVEELLGLANAREDANEDFAGQGSNGGETFRVGDLHVLKVGDDAERGLGVVVYEEEVGLFVVGGGGRVCRRRRPRVSRLLGCSDDRDEELIGIPSSSNSGGGGCGCGRGVGVGTGTSSRRAGCDDIERRSRRSRHAIRSDQTTLPIFLT</sequence>
<name>A0AAN7UI22_9PEZI</name>
<reference evidence="2 3" key="1">
    <citation type="submission" date="2023-10" db="EMBL/GenBank/DDBJ databases">
        <title>Draft genome sequence of Xylaria bambusicola isolate GMP-LS, the root and basal stem rot pathogen of sugarcane in Indonesia.</title>
        <authorList>
            <person name="Selvaraj P."/>
            <person name="Muralishankar V."/>
            <person name="Muruganantham S."/>
            <person name="Sp S."/>
            <person name="Haryani S."/>
            <person name="Lau K.J.X."/>
            <person name="Naqvi N.I."/>
        </authorList>
    </citation>
    <scope>NUCLEOTIDE SEQUENCE [LARGE SCALE GENOMIC DNA]</scope>
    <source>
        <strain evidence="2">GMP-LS</strain>
    </source>
</reference>
<evidence type="ECO:0000313" key="3">
    <source>
        <dbReference type="Proteomes" id="UP001305414"/>
    </source>
</evidence>
<dbReference type="Proteomes" id="UP001305414">
    <property type="component" value="Unassembled WGS sequence"/>
</dbReference>
<comment type="caution">
    <text evidence="2">The sequence shown here is derived from an EMBL/GenBank/DDBJ whole genome shotgun (WGS) entry which is preliminary data.</text>
</comment>
<protein>
    <submittedName>
        <fullName evidence="2">Uncharacterized protein</fullName>
    </submittedName>
</protein>
<evidence type="ECO:0000256" key="1">
    <source>
        <dbReference type="SAM" id="MobiDB-lite"/>
    </source>
</evidence>
<accession>A0AAN7UI22</accession>
<keyword evidence="3" id="KW-1185">Reference proteome</keyword>
<evidence type="ECO:0000313" key="2">
    <source>
        <dbReference type="EMBL" id="KAK5632850.1"/>
    </source>
</evidence>
<organism evidence="2 3">
    <name type="scientific">Xylaria bambusicola</name>
    <dbReference type="NCBI Taxonomy" id="326684"/>
    <lineage>
        <taxon>Eukaryota</taxon>
        <taxon>Fungi</taxon>
        <taxon>Dikarya</taxon>
        <taxon>Ascomycota</taxon>
        <taxon>Pezizomycotina</taxon>
        <taxon>Sordariomycetes</taxon>
        <taxon>Xylariomycetidae</taxon>
        <taxon>Xylariales</taxon>
        <taxon>Xylariaceae</taxon>
        <taxon>Xylaria</taxon>
    </lineage>
</organism>